<feature type="repeat" description="TPR" evidence="3">
    <location>
        <begin position="75"/>
        <end position="108"/>
    </location>
</feature>
<dbReference type="Proteomes" id="UP000607397">
    <property type="component" value="Unassembled WGS sequence"/>
</dbReference>
<dbReference type="SMART" id="SM00028">
    <property type="entry name" value="TPR"/>
    <property type="match status" value="11"/>
</dbReference>
<dbReference type="EMBL" id="WVIC01000001">
    <property type="protein sequence ID" value="NCJ04971.1"/>
    <property type="molecule type" value="Genomic_DNA"/>
</dbReference>
<feature type="repeat" description="TPR" evidence="3">
    <location>
        <begin position="435"/>
        <end position="468"/>
    </location>
</feature>
<feature type="compositionally biased region" description="Polar residues" evidence="4">
    <location>
        <begin position="583"/>
        <end position="592"/>
    </location>
</feature>
<feature type="repeat" description="TPR" evidence="3">
    <location>
        <begin position="109"/>
        <end position="142"/>
    </location>
</feature>
<evidence type="ECO:0000313" key="5">
    <source>
        <dbReference type="EMBL" id="NCJ04971.1"/>
    </source>
</evidence>
<keyword evidence="2 3" id="KW-0802">TPR repeat</keyword>
<reference evidence="5" key="1">
    <citation type="submission" date="2019-12" db="EMBL/GenBank/DDBJ databases">
        <title>High-Quality draft genome sequences of three cyanobacteria isolated from the limestone walls of the Old Cathedral of Coimbra.</title>
        <authorList>
            <person name="Tiago I."/>
            <person name="Soares F."/>
            <person name="Portugal A."/>
        </authorList>
    </citation>
    <scope>NUCLEOTIDE SEQUENCE [LARGE SCALE GENOMIC DNA]</scope>
    <source>
        <strain evidence="5">C</strain>
    </source>
</reference>
<evidence type="ECO:0000256" key="1">
    <source>
        <dbReference type="ARBA" id="ARBA00022737"/>
    </source>
</evidence>
<dbReference type="Pfam" id="PF13414">
    <property type="entry name" value="TPR_11"/>
    <property type="match status" value="1"/>
</dbReference>
<dbReference type="PROSITE" id="PS50293">
    <property type="entry name" value="TPR_REGION"/>
    <property type="match status" value="1"/>
</dbReference>
<evidence type="ECO:0000256" key="4">
    <source>
        <dbReference type="SAM" id="MobiDB-lite"/>
    </source>
</evidence>
<dbReference type="AlphaFoldDB" id="A0A8K2ABQ7"/>
<dbReference type="GO" id="GO:0009279">
    <property type="term" value="C:cell outer membrane"/>
    <property type="evidence" value="ECO:0007669"/>
    <property type="project" value="TreeGrafter"/>
</dbReference>
<feature type="repeat" description="TPR" evidence="3">
    <location>
        <begin position="469"/>
        <end position="502"/>
    </location>
</feature>
<comment type="caution">
    <text evidence="5">The sequence shown here is derived from an EMBL/GenBank/DDBJ whole genome shotgun (WGS) entry which is preliminary data.</text>
</comment>
<dbReference type="RefSeq" id="WP_161823449.1">
    <property type="nucleotide sequence ID" value="NZ_WVIC01000001.1"/>
</dbReference>
<keyword evidence="6" id="KW-1185">Reference proteome</keyword>
<accession>A0A8K2ABQ7</accession>
<dbReference type="PROSITE" id="PS50005">
    <property type="entry name" value="TPR"/>
    <property type="match status" value="8"/>
</dbReference>
<dbReference type="GO" id="GO:0046813">
    <property type="term" value="P:receptor-mediated virion attachment to host cell"/>
    <property type="evidence" value="ECO:0007669"/>
    <property type="project" value="TreeGrafter"/>
</dbReference>
<feature type="repeat" description="TPR" evidence="3">
    <location>
        <begin position="211"/>
        <end position="244"/>
    </location>
</feature>
<name>A0A8K2ABQ7_9CYAN</name>
<feature type="repeat" description="TPR" evidence="3">
    <location>
        <begin position="177"/>
        <end position="210"/>
    </location>
</feature>
<feature type="repeat" description="TPR" evidence="3">
    <location>
        <begin position="41"/>
        <end position="74"/>
    </location>
</feature>
<dbReference type="InterPro" id="IPR011990">
    <property type="entry name" value="TPR-like_helical_dom_sf"/>
</dbReference>
<dbReference type="Pfam" id="PF13432">
    <property type="entry name" value="TPR_16"/>
    <property type="match status" value="4"/>
</dbReference>
<protein>
    <submittedName>
        <fullName evidence="5">Tetratricopeptide repeat protein</fullName>
    </submittedName>
</protein>
<dbReference type="Gene3D" id="1.25.40.10">
    <property type="entry name" value="Tetratricopeptide repeat domain"/>
    <property type="match status" value="5"/>
</dbReference>
<dbReference type="SUPFAM" id="SSF48452">
    <property type="entry name" value="TPR-like"/>
    <property type="match status" value="2"/>
</dbReference>
<dbReference type="InterPro" id="IPR050498">
    <property type="entry name" value="Ycf3"/>
</dbReference>
<evidence type="ECO:0000256" key="2">
    <source>
        <dbReference type="ARBA" id="ARBA00022803"/>
    </source>
</evidence>
<dbReference type="PANTHER" id="PTHR44858">
    <property type="entry name" value="TETRATRICOPEPTIDE REPEAT PROTEIN 6"/>
    <property type="match status" value="1"/>
</dbReference>
<keyword evidence="1" id="KW-0677">Repeat</keyword>
<gene>
    <name evidence="5" type="ORF">GS597_00220</name>
</gene>
<organism evidence="5 6">
    <name type="scientific">Petrachloros mirabilis ULC683</name>
    <dbReference type="NCBI Taxonomy" id="2781853"/>
    <lineage>
        <taxon>Bacteria</taxon>
        <taxon>Bacillati</taxon>
        <taxon>Cyanobacteriota</taxon>
        <taxon>Cyanophyceae</taxon>
        <taxon>Synechococcales</taxon>
        <taxon>Petrachlorosaceae</taxon>
        <taxon>Petrachloros</taxon>
        <taxon>Petrachloros mirabilis</taxon>
    </lineage>
</organism>
<evidence type="ECO:0000313" key="6">
    <source>
        <dbReference type="Proteomes" id="UP000607397"/>
    </source>
</evidence>
<dbReference type="InterPro" id="IPR019734">
    <property type="entry name" value="TPR_rpt"/>
</dbReference>
<sequence>MKRIFEAILGKLRLWFSFQGNETPLPGGSLAKVYGEDLKSAEALTNRANKRAAIGDTEGALEDFNEALQLSPERAIAYFDRGFVLNTMNRPQEALADFNRVLELLPDYDEAYFQRGISRLKLEDPTGAIQDFSLAIKLNPFCIKAYYRRAEAYKQLGDAQGALGDYTQVTMRVPKDANAHYQRGLFLLQMGQFDQAVADLTTAIDRNPRHADAFYHRGHCFSQLGNPQQAAEDYNQALLINPNHEAAYYNRVYGAGILRIPRDPFATSEASLPKEESLPTVTLAHQGAVLSTPGAAVSDQEANIHLGQTVKLEPTSLKGYLQRAQERFLSGTWEGAIADYTKVLELDPENSQAYFKRGQSYSALGQTELAMEDLNQSLHWARVHSLGVMRDFSDVLSDTLDALNQPDPPLEAQPITIEATIADYSQAIEDNPLDAQAYFQRGKSRALIGDLEGAIADYTQSIQLDPTYSEAFYRRGQCRSALRDMAGATEDLNQAIRHKPTSASLWPSLPPASPTALPAEPSPLGMPLTANAHGINYASGEDWLSPSGDPKSKSDIAAENCTHGGNLPGNRYCIHCGATLSSEPNSEPNDAVTQPLPLPAPPGTSATASMSVTPPTVAPLQEAEQFFQRGLALAEAGEGQASLDALGQALNRFLSLQQMQRYQETLSHIQMIAQDLS</sequence>
<feature type="region of interest" description="Disordered" evidence="4">
    <location>
        <begin position="583"/>
        <end position="612"/>
    </location>
</feature>
<proteinExistence type="predicted"/>
<feature type="repeat" description="TPR" evidence="3">
    <location>
        <begin position="317"/>
        <end position="350"/>
    </location>
</feature>
<evidence type="ECO:0000256" key="3">
    <source>
        <dbReference type="PROSITE-ProRule" id="PRU00339"/>
    </source>
</evidence>
<dbReference type="PANTHER" id="PTHR44858:SF1">
    <property type="entry name" value="UDP-N-ACETYLGLUCOSAMINE--PEPTIDE N-ACETYLGLUCOSAMINYLTRANSFERASE SPINDLY-RELATED"/>
    <property type="match status" value="1"/>
</dbReference>